<accession>A0A939ELE8</accession>
<dbReference type="Gene3D" id="3.40.50.2020">
    <property type="match status" value="1"/>
</dbReference>
<evidence type="ECO:0000259" key="2">
    <source>
        <dbReference type="Pfam" id="PF00156"/>
    </source>
</evidence>
<reference evidence="4" key="1">
    <citation type="submission" date="2020-12" db="EMBL/GenBank/DDBJ databases">
        <title>Oil enriched cultivation method for isolating marine PHA-producing bacteria.</title>
        <authorList>
            <person name="Zheng W."/>
            <person name="Yu S."/>
            <person name="Huang Y."/>
        </authorList>
    </citation>
    <scope>NUCLEOTIDE SEQUENCE</scope>
    <source>
        <strain evidence="4">SY-2-12</strain>
    </source>
</reference>
<dbReference type="InterPro" id="IPR000836">
    <property type="entry name" value="PRTase_dom"/>
</dbReference>
<dbReference type="EMBL" id="JAEKJZ010000009">
    <property type="protein sequence ID" value="MBN9673944.1"/>
    <property type="molecule type" value="Genomic_DNA"/>
</dbReference>
<sequence length="253" mass="28006">MTAAAPRWIELPVRAGRFALDAVLPQRCLSCDRRVAPEGGLCAQCWQEIRFFEKPWCYRLGTPFSYDVGEEAWSPQAIASPPVFGRLRSVAPYEGPARDLVHALKFHGRRNLARPMGSWMARQGSEFLGPDSLIVPVPLHWLRLLSRRFNQSADLARAIAEECGGHYEPALLKRRKRTRQQVGLSAEARRKNVRAAFGLDEARPGDVRERKVVLVDDVVTTGSTVAACSRVLLNAGAASVDVLAFAYARPSDG</sequence>
<dbReference type="Proteomes" id="UP000664096">
    <property type="component" value="Unassembled WGS sequence"/>
</dbReference>
<dbReference type="Pfam" id="PF18912">
    <property type="entry name" value="DZR_2"/>
    <property type="match status" value="1"/>
</dbReference>
<evidence type="ECO:0000313" key="5">
    <source>
        <dbReference type="Proteomes" id="UP000664096"/>
    </source>
</evidence>
<feature type="domain" description="Double zinc ribbon" evidence="3">
    <location>
        <begin position="19"/>
        <end position="67"/>
    </location>
</feature>
<gene>
    <name evidence="4" type="ORF">JF539_26540</name>
</gene>
<dbReference type="RefSeq" id="WP_207144256.1">
    <property type="nucleotide sequence ID" value="NZ_JAEKJZ010000009.1"/>
</dbReference>
<dbReference type="PANTHER" id="PTHR47505:SF1">
    <property type="entry name" value="DNA UTILIZATION PROTEIN YHGH"/>
    <property type="match status" value="1"/>
</dbReference>
<dbReference type="InterPro" id="IPR044005">
    <property type="entry name" value="DZR_2"/>
</dbReference>
<dbReference type="PANTHER" id="PTHR47505">
    <property type="entry name" value="DNA UTILIZATION PROTEIN YHGH"/>
    <property type="match status" value="1"/>
</dbReference>
<organism evidence="4 5">
    <name type="scientific">Roseibium aggregatum</name>
    <dbReference type="NCBI Taxonomy" id="187304"/>
    <lineage>
        <taxon>Bacteria</taxon>
        <taxon>Pseudomonadati</taxon>
        <taxon>Pseudomonadota</taxon>
        <taxon>Alphaproteobacteria</taxon>
        <taxon>Hyphomicrobiales</taxon>
        <taxon>Stappiaceae</taxon>
        <taxon>Roseibium</taxon>
    </lineage>
</organism>
<evidence type="ECO:0000313" key="4">
    <source>
        <dbReference type="EMBL" id="MBN9673944.1"/>
    </source>
</evidence>
<dbReference type="InterPro" id="IPR051910">
    <property type="entry name" value="ComF/GntX_DNA_util-trans"/>
</dbReference>
<feature type="domain" description="Phosphoribosyltransferase" evidence="2">
    <location>
        <begin position="188"/>
        <end position="247"/>
    </location>
</feature>
<dbReference type="SUPFAM" id="SSF53271">
    <property type="entry name" value="PRTase-like"/>
    <property type="match status" value="1"/>
</dbReference>
<proteinExistence type="inferred from homology"/>
<dbReference type="AlphaFoldDB" id="A0A939ELE8"/>
<dbReference type="InterPro" id="IPR029057">
    <property type="entry name" value="PRTase-like"/>
</dbReference>
<comment type="caution">
    <text evidence="4">The sequence shown here is derived from an EMBL/GenBank/DDBJ whole genome shotgun (WGS) entry which is preliminary data.</text>
</comment>
<comment type="similarity">
    <text evidence="1">Belongs to the ComF/GntX family.</text>
</comment>
<dbReference type="Pfam" id="PF00156">
    <property type="entry name" value="Pribosyltran"/>
    <property type="match status" value="1"/>
</dbReference>
<protein>
    <submittedName>
        <fullName evidence="4">ComF family protein</fullName>
    </submittedName>
</protein>
<evidence type="ECO:0000259" key="3">
    <source>
        <dbReference type="Pfam" id="PF18912"/>
    </source>
</evidence>
<evidence type="ECO:0000256" key="1">
    <source>
        <dbReference type="ARBA" id="ARBA00008007"/>
    </source>
</evidence>
<name>A0A939ELE8_9HYPH</name>